<keyword evidence="5 8" id="KW-0732">Signal</keyword>
<protein>
    <submittedName>
        <fullName evidence="9">Long-chain fatty acid transport protein</fullName>
    </submittedName>
</protein>
<dbReference type="SUPFAM" id="SSF56935">
    <property type="entry name" value="Porins"/>
    <property type="match status" value="1"/>
</dbReference>
<dbReference type="OrthoDB" id="19849at2"/>
<comment type="subcellular location">
    <subcellularLocation>
        <location evidence="1">Cell outer membrane</location>
        <topology evidence="1">Multi-pass membrane protein</topology>
    </subcellularLocation>
</comment>
<sequence length="422" mass="45253">MITKTLKSALAIAIAAASSQVFASGFALNEQSVSGMGTNFAGRSSSAEDSTTVFGNPAGMARLKRQEVSLGAAAIIAKTDIKDTSGLPGNGSNDGDMVPFTAVPAGYYVNPLNDKWAFGFGVYAPFGLITDYEGGFQGRYFGDYSEVKVVTAQPTVSYRFNDQLSVGLGLTVNRISGKLESAVLNAATPGLNDGRARIKGDDTALGYNVGVLYEFSPQTRAGLTYHSMVDYKLEGDTRITGAGFGPFSGSKYDASLKLKTPESADFSITHDLNDQWTVYGGATFTRWSRLESIVVQNDGVPAPLAGNFGTITEEQNWHDTWAYAIGASYKLNKQWVLRAGLGMDQSPANNQDRSPRIPTGDRKTLSLGFGWSPTEDLTIDVAYSYLKEEDVDINQASATKGVYNATYENSAHGIGTQVSYRF</sequence>
<gene>
    <name evidence="9" type="ORF">SAMN05216287_2152</name>
</gene>
<evidence type="ECO:0000256" key="2">
    <source>
        <dbReference type="ARBA" id="ARBA00008163"/>
    </source>
</evidence>
<evidence type="ECO:0000256" key="8">
    <source>
        <dbReference type="SAM" id="SignalP"/>
    </source>
</evidence>
<keyword evidence="7" id="KW-0998">Cell outer membrane</keyword>
<dbReference type="PANTHER" id="PTHR35093:SF8">
    <property type="entry name" value="OUTER MEMBRANE PROTEIN NMB0088-RELATED"/>
    <property type="match status" value="1"/>
</dbReference>
<reference evidence="10" key="1">
    <citation type="submission" date="2016-10" db="EMBL/GenBank/DDBJ databases">
        <authorList>
            <person name="Varghese N."/>
            <person name="Submissions S."/>
        </authorList>
    </citation>
    <scope>NUCLEOTIDE SEQUENCE [LARGE SCALE GENOMIC DNA]</scope>
    <source>
        <strain evidence="10">NRRL B-59562</strain>
    </source>
</reference>
<dbReference type="Pfam" id="PF03349">
    <property type="entry name" value="Toluene_X"/>
    <property type="match status" value="1"/>
</dbReference>
<dbReference type="EMBL" id="FNNU01000003">
    <property type="protein sequence ID" value="SDX11886.1"/>
    <property type="molecule type" value="Genomic_DNA"/>
</dbReference>
<dbReference type="PANTHER" id="PTHR35093">
    <property type="entry name" value="OUTER MEMBRANE PROTEIN NMB0088-RELATED"/>
    <property type="match status" value="1"/>
</dbReference>
<organism evidence="9 10">
    <name type="scientific">Pseudomonas kuykendallii</name>
    <dbReference type="NCBI Taxonomy" id="1007099"/>
    <lineage>
        <taxon>Bacteria</taxon>
        <taxon>Pseudomonadati</taxon>
        <taxon>Pseudomonadota</taxon>
        <taxon>Gammaproteobacteria</taxon>
        <taxon>Pseudomonadales</taxon>
        <taxon>Pseudomonadaceae</taxon>
        <taxon>Pseudomonas</taxon>
    </lineage>
</organism>
<dbReference type="STRING" id="1007099.SAMN05216287_2152"/>
<keyword evidence="6" id="KW-0472">Membrane</keyword>
<keyword evidence="10" id="KW-1185">Reference proteome</keyword>
<evidence type="ECO:0000256" key="4">
    <source>
        <dbReference type="ARBA" id="ARBA00022692"/>
    </source>
</evidence>
<keyword evidence="4" id="KW-0812">Transmembrane</keyword>
<feature type="chain" id="PRO_5017338581" evidence="8">
    <location>
        <begin position="24"/>
        <end position="422"/>
    </location>
</feature>
<evidence type="ECO:0000313" key="10">
    <source>
        <dbReference type="Proteomes" id="UP000243778"/>
    </source>
</evidence>
<evidence type="ECO:0000256" key="5">
    <source>
        <dbReference type="ARBA" id="ARBA00022729"/>
    </source>
</evidence>
<name>A0A1H2Z3D5_9PSED</name>
<proteinExistence type="inferred from homology"/>
<evidence type="ECO:0000313" key="9">
    <source>
        <dbReference type="EMBL" id="SDX11886.1"/>
    </source>
</evidence>
<dbReference type="GO" id="GO:0015483">
    <property type="term" value="F:long-chain fatty acid transporting porin activity"/>
    <property type="evidence" value="ECO:0007669"/>
    <property type="project" value="TreeGrafter"/>
</dbReference>
<dbReference type="Gene3D" id="2.40.160.60">
    <property type="entry name" value="Outer membrane protein transport protein (OMPP1/FadL/TodX)"/>
    <property type="match status" value="1"/>
</dbReference>
<evidence type="ECO:0000256" key="6">
    <source>
        <dbReference type="ARBA" id="ARBA00023136"/>
    </source>
</evidence>
<dbReference type="Proteomes" id="UP000243778">
    <property type="component" value="Unassembled WGS sequence"/>
</dbReference>
<feature type="signal peptide" evidence="8">
    <location>
        <begin position="1"/>
        <end position="23"/>
    </location>
</feature>
<dbReference type="RefSeq" id="WP_090227725.1">
    <property type="nucleotide sequence ID" value="NZ_FNNU01000003.1"/>
</dbReference>
<comment type="similarity">
    <text evidence="2">Belongs to the OmpP1/FadL family.</text>
</comment>
<accession>A0A1H2Z3D5</accession>
<dbReference type="GO" id="GO:0009279">
    <property type="term" value="C:cell outer membrane"/>
    <property type="evidence" value="ECO:0007669"/>
    <property type="project" value="UniProtKB-SubCell"/>
</dbReference>
<evidence type="ECO:0000256" key="1">
    <source>
        <dbReference type="ARBA" id="ARBA00004571"/>
    </source>
</evidence>
<evidence type="ECO:0000256" key="7">
    <source>
        <dbReference type="ARBA" id="ARBA00023237"/>
    </source>
</evidence>
<evidence type="ECO:0000256" key="3">
    <source>
        <dbReference type="ARBA" id="ARBA00022452"/>
    </source>
</evidence>
<keyword evidence="3" id="KW-1134">Transmembrane beta strand</keyword>
<dbReference type="AlphaFoldDB" id="A0A1H2Z3D5"/>
<dbReference type="InterPro" id="IPR005017">
    <property type="entry name" value="OMPP1/FadL/TodX"/>
</dbReference>